<feature type="domain" description="Thioredoxin" evidence="2">
    <location>
        <begin position="3"/>
        <end position="133"/>
    </location>
</feature>
<dbReference type="PROSITE" id="PS00194">
    <property type="entry name" value="THIOREDOXIN_1"/>
    <property type="match status" value="1"/>
</dbReference>
<dbReference type="Pfam" id="PF00085">
    <property type="entry name" value="Thioredoxin"/>
    <property type="match status" value="1"/>
</dbReference>
<evidence type="ECO:0000313" key="4">
    <source>
        <dbReference type="Proteomes" id="UP000717515"/>
    </source>
</evidence>
<dbReference type="FunFam" id="3.40.30.10:FF:000245">
    <property type="entry name" value="Thioredoxin"/>
    <property type="match status" value="1"/>
</dbReference>
<sequence>MCINTGAKKHLSPFHPQQTSSHTSQIIFKMVRAITSTAEFNELIDSGKKVIVDYHATWCGPCKVIAPRFEKFSGEFTEVEFVKVDVDELNEVSATAGVRAMPTFQTYHKGAKVGEVLGADVAKLTKLLQEIQGL</sequence>
<accession>A0A9P8ACL0</accession>
<dbReference type="Proteomes" id="UP000717515">
    <property type="component" value="Unassembled WGS sequence"/>
</dbReference>
<dbReference type="PRINTS" id="PR00421">
    <property type="entry name" value="THIOREDOXIN"/>
</dbReference>
<evidence type="ECO:0000313" key="3">
    <source>
        <dbReference type="EMBL" id="KAG9327056.1"/>
    </source>
</evidence>
<keyword evidence="1" id="KW-1015">Disulfide bond</keyword>
<dbReference type="SUPFAM" id="SSF52833">
    <property type="entry name" value="Thioredoxin-like"/>
    <property type="match status" value="1"/>
</dbReference>
<name>A0A9P8ACL0_MORAP</name>
<organism evidence="3 4">
    <name type="scientific">Mortierella alpina</name>
    <name type="common">Oleaginous fungus</name>
    <name type="synonym">Mortierella renispora</name>
    <dbReference type="NCBI Taxonomy" id="64518"/>
    <lineage>
        <taxon>Eukaryota</taxon>
        <taxon>Fungi</taxon>
        <taxon>Fungi incertae sedis</taxon>
        <taxon>Mucoromycota</taxon>
        <taxon>Mortierellomycotina</taxon>
        <taxon>Mortierellomycetes</taxon>
        <taxon>Mortierellales</taxon>
        <taxon>Mortierellaceae</taxon>
        <taxon>Mortierella</taxon>
    </lineage>
</organism>
<dbReference type="InterPro" id="IPR017937">
    <property type="entry name" value="Thioredoxin_CS"/>
</dbReference>
<dbReference type="InterPro" id="IPR013766">
    <property type="entry name" value="Thioredoxin_domain"/>
</dbReference>
<gene>
    <name evidence="3" type="ORF">KVV02_006533</name>
</gene>
<evidence type="ECO:0000259" key="2">
    <source>
        <dbReference type="PROSITE" id="PS51352"/>
    </source>
</evidence>
<comment type="caution">
    <text evidence="3">The sequence shown here is derived from an EMBL/GenBank/DDBJ whole genome shotgun (WGS) entry which is preliminary data.</text>
</comment>
<dbReference type="InterPro" id="IPR036249">
    <property type="entry name" value="Thioredoxin-like_sf"/>
</dbReference>
<evidence type="ECO:0000256" key="1">
    <source>
        <dbReference type="ARBA" id="ARBA00023157"/>
    </source>
</evidence>
<proteinExistence type="predicted"/>
<protein>
    <recommendedName>
        <fullName evidence="2">Thioredoxin domain-containing protein</fullName>
    </recommendedName>
</protein>
<reference evidence="3" key="1">
    <citation type="submission" date="2021-07" db="EMBL/GenBank/DDBJ databases">
        <title>Draft genome of Mortierella alpina, strain LL118, isolated from an aspen leaf litter sample.</title>
        <authorList>
            <person name="Yang S."/>
            <person name="Vinatzer B.A."/>
        </authorList>
    </citation>
    <scope>NUCLEOTIDE SEQUENCE</scope>
    <source>
        <strain evidence="3">LL118</strain>
    </source>
</reference>
<dbReference type="CDD" id="cd02947">
    <property type="entry name" value="TRX_family"/>
    <property type="match status" value="1"/>
</dbReference>
<dbReference type="PROSITE" id="PS51352">
    <property type="entry name" value="THIOREDOXIN_2"/>
    <property type="match status" value="1"/>
</dbReference>
<dbReference type="PANTHER" id="PTHR46115">
    <property type="entry name" value="THIOREDOXIN-LIKE PROTEIN 1"/>
    <property type="match status" value="1"/>
</dbReference>
<dbReference type="Gene3D" id="3.40.30.10">
    <property type="entry name" value="Glutaredoxin"/>
    <property type="match status" value="1"/>
</dbReference>
<dbReference type="EMBL" id="JAIFTL010000010">
    <property type="protein sequence ID" value="KAG9327056.1"/>
    <property type="molecule type" value="Genomic_DNA"/>
</dbReference>
<dbReference type="AlphaFoldDB" id="A0A9P8ACL0"/>